<dbReference type="EMBL" id="FQXM01000004">
    <property type="protein sequence ID" value="SHH33020.1"/>
    <property type="molecule type" value="Genomic_DNA"/>
</dbReference>
<dbReference type="InterPro" id="IPR011006">
    <property type="entry name" value="CheY-like_superfamily"/>
</dbReference>
<evidence type="ECO:0000259" key="4">
    <source>
        <dbReference type="PROSITE" id="PS50110"/>
    </source>
</evidence>
<dbReference type="PROSITE" id="PS50110">
    <property type="entry name" value="RESPONSE_REGULATORY"/>
    <property type="match status" value="1"/>
</dbReference>
<gene>
    <name evidence="5" type="ORF">SAMN02745207_00735</name>
</gene>
<proteinExistence type="predicted"/>
<keyword evidence="6" id="KW-1185">Reference proteome</keyword>
<name>A0A1M5S3K8_9CLOT</name>
<dbReference type="AlphaFoldDB" id="A0A1M5S3K8"/>
<evidence type="ECO:0000256" key="3">
    <source>
        <dbReference type="PROSITE-ProRule" id="PRU00169"/>
    </source>
</evidence>
<comment type="function">
    <text evidence="2">May play the central regulatory role in sporulation. It may be an element of the effector pathway responsible for the activation of sporulation genes in response to nutritional stress. Spo0A may act in concert with spo0H (a sigma factor) to control the expression of some genes that are critical to the sporulation process.</text>
</comment>
<dbReference type="RefSeq" id="WP_084133387.1">
    <property type="nucleotide sequence ID" value="NZ_FQXM01000004.1"/>
</dbReference>
<evidence type="ECO:0000313" key="6">
    <source>
        <dbReference type="Proteomes" id="UP000184447"/>
    </source>
</evidence>
<evidence type="ECO:0000256" key="1">
    <source>
        <dbReference type="ARBA" id="ARBA00018672"/>
    </source>
</evidence>
<evidence type="ECO:0000256" key="2">
    <source>
        <dbReference type="ARBA" id="ARBA00024867"/>
    </source>
</evidence>
<dbReference type="Gene3D" id="3.40.50.2300">
    <property type="match status" value="1"/>
</dbReference>
<evidence type="ECO:0000313" key="5">
    <source>
        <dbReference type="EMBL" id="SHH33020.1"/>
    </source>
</evidence>
<dbReference type="OrthoDB" id="9779069at2"/>
<dbReference type="InterPro" id="IPR001789">
    <property type="entry name" value="Sig_transdc_resp-reg_receiver"/>
</dbReference>
<dbReference type="SUPFAM" id="SSF52172">
    <property type="entry name" value="CheY-like"/>
    <property type="match status" value="1"/>
</dbReference>
<dbReference type="STRING" id="1121316.SAMN02745207_00735"/>
<feature type="domain" description="Response regulatory" evidence="4">
    <location>
        <begin position="5"/>
        <end position="62"/>
    </location>
</feature>
<dbReference type="Proteomes" id="UP000184447">
    <property type="component" value="Unassembled WGS sequence"/>
</dbReference>
<comment type="caution">
    <text evidence="3">Lacks conserved residue(s) required for the propagation of feature annotation.</text>
</comment>
<protein>
    <recommendedName>
        <fullName evidence="1">Stage 0 sporulation protein A homolog</fullName>
    </recommendedName>
</protein>
<sequence length="62" mass="6960">MDNIKVLIVDDQTLMRDGLKTIIDLEDNMQVIGTAKNGQDAIEFCKNNKPLKGVISFYCDVN</sequence>
<dbReference type="Pfam" id="PF00072">
    <property type="entry name" value="Response_reg"/>
    <property type="match status" value="1"/>
</dbReference>
<dbReference type="GO" id="GO:0000160">
    <property type="term" value="P:phosphorelay signal transduction system"/>
    <property type="evidence" value="ECO:0007669"/>
    <property type="project" value="InterPro"/>
</dbReference>
<accession>A0A1M5S3K8</accession>
<organism evidence="5 6">
    <name type="scientific">Clostridium grantii DSM 8605</name>
    <dbReference type="NCBI Taxonomy" id="1121316"/>
    <lineage>
        <taxon>Bacteria</taxon>
        <taxon>Bacillati</taxon>
        <taxon>Bacillota</taxon>
        <taxon>Clostridia</taxon>
        <taxon>Eubacteriales</taxon>
        <taxon>Clostridiaceae</taxon>
        <taxon>Clostridium</taxon>
    </lineage>
</organism>
<reference evidence="5 6" key="1">
    <citation type="submission" date="2016-11" db="EMBL/GenBank/DDBJ databases">
        <authorList>
            <person name="Jaros S."/>
            <person name="Januszkiewicz K."/>
            <person name="Wedrychowicz H."/>
        </authorList>
    </citation>
    <scope>NUCLEOTIDE SEQUENCE [LARGE SCALE GENOMIC DNA]</scope>
    <source>
        <strain evidence="5 6">DSM 8605</strain>
    </source>
</reference>